<evidence type="ECO:0000313" key="1">
    <source>
        <dbReference type="EMBL" id="MCT7965031.1"/>
    </source>
</evidence>
<dbReference type="Proteomes" id="UP001525890">
    <property type="component" value="Unassembled WGS sequence"/>
</dbReference>
<comment type="caution">
    <text evidence="1">The sequence shown here is derived from an EMBL/GenBank/DDBJ whole genome shotgun (WGS) entry which is preliminary data.</text>
</comment>
<name>A0ABT2MNC9_9CYAN</name>
<dbReference type="EMBL" id="JAMXFF010000002">
    <property type="protein sequence ID" value="MCT7965031.1"/>
    <property type="molecule type" value="Genomic_DNA"/>
</dbReference>
<evidence type="ECO:0000313" key="2">
    <source>
        <dbReference type="Proteomes" id="UP001525890"/>
    </source>
</evidence>
<keyword evidence="2" id="KW-1185">Reference proteome</keyword>
<organism evidence="1 2">
    <name type="scientific">Laspinema palackyanum D2a</name>
    <dbReference type="NCBI Taxonomy" id="2953684"/>
    <lineage>
        <taxon>Bacteria</taxon>
        <taxon>Bacillati</taxon>
        <taxon>Cyanobacteriota</taxon>
        <taxon>Cyanophyceae</taxon>
        <taxon>Oscillatoriophycideae</taxon>
        <taxon>Oscillatoriales</taxon>
        <taxon>Laspinemataceae</taxon>
        <taxon>Laspinema</taxon>
        <taxon>Laspinema palackyanum</taxon>
    </lineage>
</organism>
<reference evidence="1 2" key="1">
    <citation type="journal article" date="2022" name="Front. Microbiol.">
        <title>High genomic differentiation and limited gene flow indicate recent cryptic speciation within the genus Laspinema (cyanobacteria).</title>
        <authorList>
            <person name="Stanojkovic A."/>
            <person name="Skoupy S."/>
            <person name="Skaloud P."/>
            <person name="Dvorak P."/>
        </authorList>
    </citation>
    <scope>NUCLEOTIDE SEQUENCE [LARGE SCALE GENOMIC DNA]</scope>
    <source>
        <strain evidence="1 2">D2a</strain>
    </source>
</reference>
<gene>
    <name evidence="1" type="ORF">NG799_01630</name>
</gene>
<dbReference type="Pfam" id="PF07505">
    <property type="entry name" value="DUF5131"/>
    <property type="match status" value="1"/>
</dbReference>
<proteinExistence type="predicted"/>
<sequence>MSTKISWTDETINPIVGCSRISPGCALCYASEAAKSPRLQQFSQYQKVASWDGTVEFVESQLLKTLKWKKPKKIFVCSMSDIFHKNVPFEWIDKIFAIMAIANQHTFQILTKRPERMLEYLSDSATPNRIEEAGYEWSHNMDFDWPLNNVWVGTSVENQEMADKRIPYLIQVPAKIRFLSCEPLLGKLDLGNHLVCNYCHGNGRKLQVKHGYKCGTAKFVDCPECGNNLWNDKIRWIICGGESGFNARPCRVEWIQFIVRQCSDAKIACFVKQLGAKPYLGSEDYLPGINTVNLHDRKGGNPDEWPDDLRVQQFPLI</sequence>
<dbReference type="RefSeq" id="WP_368004779.1">
    <property type="nucleotide sequence ID" value="NZ_JAMXFF010000002.1"/>
</dbReference>
<dbReference type="InterPro" id="IPR011101">
    <property type="entry name" value="DUF5131"/>
</dbReference>
<protein>
    <submittedName>
        <fullName evidence="1">Phage Gp37/Gp68 family protein</fullName>
    </submittedName>
</protein>
<accession>A0ABT2MNC9</accession>